<evidence type="ECO:0000313" key="3">
    <source>
        <dbReference type="Proteomes" id="UP000324897"/>
    </source>
</evidence>
<feature type="non-terminal residue" evidence="2">
    <location>
        <position position="156"/>
    </location>
</feature>
<feature type="compositionally biased region" description="Basic and acidic residues" evidence="1">
    <location>
        <begin position="10"/>
        <end position="22"/>
    </location>
</feature>
<comment type="caution">
    <text evidence="2">The sequence shown here is derived from an EMBL/GenBank/DDBJ whole genome shotgun (WGS) entry which is preliminary data.</text>
</comment>
<protein>
    <submittedName>
        <fullName evidence="2">Uncharacterized protein</fullName>
    </submittedName>
</protein>
<feature type="region of interest" description="Disordered" evidence="1">
    <location>
        <begin position="1"/>
        <end position="62"/>
    </location>
</feature>
<dbReference type="EMBL" id="RWGY01000011">
    <property type="protein sequence ID" value="TVU31912.1"/>
    <property type="molecule type" value="Genomic_DNA"/>
</dbReference>
<dbReference type="Proteomes" id="UP000324897">
    <property type="component" value="Chromosome 1"/>
</dbReference>
<gene>
    <name evidence="2" type="ORF">EJB05_23617</name>
</gene>
<accession>A0A5J9V6U4</accession>
<sequence length="156" mass="17519">GLTSQSPEMAPKRERVRERLYEDSDFEDNTDTIFDGDSVPNEENYSGEFSNAEKNDGSETDAETTEALAFQCLNQVKRLKKKLCNSLKNKESLHPTSSGCLEKVLLHRSQVVLLDVLIFSARDAMKNLVVAMDPGSRIMVCMMEFEIRAMAYGQGD</sequence>
<evidence type="ECO:0000313" key="2">
    <source>
        <dbReference type="EMBL" id="TVU31912.1"/>
    </source>
</evidence>
<dbReference type="Gramene" id="TVU31912">
    <property type="protein sequence ID" value="TVU31912"/>
    <property type="gene ID" value="EJB05_23617"/>
</dbReference>
<name>A0A5J9V6U4_9POAL</name>
<organism evidence="2 3">
    <name type="scientific">Eragrostis curvula</name>
    <name type="common">weeping love grass</name>
    <dbReference type="NCBI Taxonomy" id="38414"/>
    <lineage>
        <taxon>Eukaryota</taxon>
        <taxon>Viridiplantae</taxon>
        <taxon>Streptophyta</taxon>
        <taxon>Embryophyta</taxon>
        <taxon>Tracheophyta</taxon>
        <taxon>Spermatophyta</taxon>
        <taxon>Magnoliopsida</taxon>
        <taxon>Liliopsida</taxon>
        <taxon>Poales</taxon>
        <taxon>Poaceae</taxon>
        <taxon>PACMAD clade</taxon>
        <taxon>Chloridoideae</taxon>
        <taxon>Eragrostideae</taxon>
        <taxon>Eragrostidinae</taxon>
        <taxon>Eragrostis</taxon>
    </lineage>
</organism>
<feature type="non-terminal residue" evidence="2">
    <location>
        <position position="1"/>
    </location>
</feature>
<dbReference type="AlphaFoldDB" id="A0A5J9V6U4"/>
<reference evidence="2 3" key="1">
    <citation type="journal article" date="2019" name="Sci. Rep.">
        <title>A high-quality genome of Eragrostis curvula grass provides insights into Poaceae evolution and supports new strategies to enhance forage quality.</title>
        <authorList>
            <person name="Carballo J."/>
            <person name="Santos B.A.C.M."/>
            <person name="Zappacosta D."/>
            <person name="Garbus I."/>
            <person name="Selva J.P."/>
            <person name="Gallo C.A."/>
            <person name="Diaz A."/>
            <person name="Albertini E."/>
            <person name="Caccamo M."/>
            <person name="Echenique V."/>
        </authorList>
    </citation>
    <scope>NUCLEOTIDE SEQUENCE [LARGE SCALE GENOMIC DNA]</scope>
    <source>
        <strain evidence="3">cv. Victoria</strain>
        <tissue evidence="2">Leaf</tissue>
    </source>
</reference>
<proteinExistence type="predicted"/>
<evidence type="ECO:0000256" key="1">
    <source>
        <dbReference type="SAM" id="MobiDB-lite"/>
    </source>
</evidence>
<keyword evidence="3" id="KW-1185">Reference proteome</keyword>